<reference evidence="4 6" key="1">
    <citation type="submission" date="2018-05" db="EMBL/GenBank/DDBJ databases">
        <authorList>
            <consortium name="PulseNet: The National Subtyping Network for Foodborne Disease Surveillance"/>
            <person name="Tarr C.L."/>
            <person name="Trees E."/>
            <person name="Katz L.S."/>
            <person name="Carleton-Romer H.A."/>
            <person name="Stroika S."/>
            <person name="Kucerova Z."/>
            <person name="Roache K.F."/>
            <person name="Sabol A.L."/>
            <person name="Besser J."/>
            <person name="Gerner-Smidt P."/>
        </authorList>
    </citation>
    <scope>NUCLEOTIDE SEQUENCE</scope>
    <source>
        <strain evidence="4">2014D-0197</strain>
        <strain evidence="3 6">2016D-0221</strain>
        <strain evidence="5">D4313</strain>
    </source>
</reference>
<feature type="signal peptide" evidence="1">
    <location>
        <begin position="1"/>
        <end position="18"/>
    </location>
</feature>
<dbReference type="InterPro" id="IPR051686">
    <property type="entry name" value="Lipoprotein_DolP"/>
</dbReference>
<dbReference type="Pfam" id="PF04972">
    <property type="entry name" value="BON"/>
    <property type="match status" value="2"/>
</dbReference>
<sequence length="191" mass="21565">MKYIFLIFLALMFSGCLTTIGTGMNANTIYNVYSVSQDERGIYSIIRDKVIKTKIQAKIASTKNLSNFDIDVESFWGEVLLIGEVDNVEQKLELVDIAKNSSGVRKIKTYIRLKSDRECSSSDEIAILAQLKKELFSDSLINGTNIGVSVVQCDVVFSGVVDKIEQEKRAIWYAMHTKNVREIYSFLIVLE</sequence>
<evidence type="ECO:0000259" key="2">
    <source>
        <dbReference type="PROSITE" id="PS50914"/>
    </source>
</evidence>
<dbReference type="InterPro" id="IPR007055">
    <property type="entry name" value="BON_dom"/>
</dbReference>
<protein>
    <submittedName>
        <fullName evidence="4">BON domain-containing protein</fullName>
    </submittedName>
</protein>
<dbReference type="AlphaFoldDB" id="A0A5L4IJF5"/>
<feature type="chain" id="PRO_5036146418" evidence="1">
    <location>
        <begin position="19"/>
        <end position="191"/>
    </location>
</feature>
<dbReference type="PANTHER" id="PTHR34606">
    <property type="entry name" value="BON DOMAIN-CONTAINING PROTEIN"/>
    <property type="match status" value="1"/>
</dbReference>
<dbReference type="EMBL" id="AACCXM010000002">
    <property type="protein sequence ID" value="EAK0468520.1"/>
    <property type="molecule type" value="Genomic_DNA"/>
</dbReference>
<evidence type="ECO:0000313" key="3">
    <source>
        <dbReference type="EMBL" id="EAI5407507.1"/>
    </source>
</evidence>
<dbReference type="InterPro" id="IPR014004">
    <property type="entry name" value="Transpt-assoc_nodulatn_dom_bac"/>
</dbReference>
<keyword evidence="1" id="KW-0732">Signal</keyword>
<dbReference type="Proteomes" id="UP000557842">
    <property type="component" value="Unassembled WGS sequence"/>
</dbReference>
<evidence type="ECO:0000313" key="6">
    <source>
        <dbReference type="Proteomes" id="UP000557842"/>
    </source>
</evidence>
<accession>A0A5L4IJF5</accession>
<proteinExistence type="predicted"/>
<name>A0A5L4IJF5_CAMFE</name>
<evidence type="ECO:0000313" key="4">
    <source>
        <dbReference type="EMBL" id="EAK0453034.1"/>
    </source>
</evidence>
<comment type="caution">
    <text evidence="4">The sequence shown here is derived from an EMBL/GenBank/DDBJ whole genome shotgun (WGS) entry which is preliminary data.</text>
</comment>
<evidence type="ECO:0000256" key="1">
    <source>
        <dbReference type="SAM" id="SignalP"/>
    </source>
</evidence>
<dbReference type="PROSITE" id="PS50914">
    <property type="entry name" value="BON"/>
    <property type="match status" value="2"/>
</dbReference>
<evidence type="ECO:0000313" key="5">
    <source>
        <dbReference type="EMBL" id="EAK0468520.1"/>
    </source>
</evidence>
<organism evidence="4">
    <name type="scientific">Campylobacter fetus</name>
    <dbReference type="NCBI Taxonomy" id="196"/>
    <lineage>
        <taxon>Bacteria</taxon>
        <taxon>Pseudomonadati</taxon>
        <taxon>Campylobacterota</taxon>
        <taxon>Epsilonproteobacteria</taxon>
        <taxon>Campylobacterales</taxon>
        <taxon>Campylobacteraceae</taxon>
        <taxon>Campylobacter</taxon>
    </lineage>
</organism>
<feature type="domain" description="BON" evidence="2">
    <location>
        <begin position="123"/>
        <end position="191"/>
    </location>
</feature>
<dbReference type="RefSeq" id="WP_065843875.1">
    <property type="nucleotide sequence ID" value="NZ_AABUZP020000024.1"/>
</dbReference>
<gene>
    <name evidence="4" type="ORF">AAH17_05115</name>
    <name evidence="5" type="ORF">AAH24_03930</name>
    <name evidence="3" type="ORF">BVH53_02125</name>
</gene>
<dbReference type="EMBL" id="AACCXK010000007">
    <property type="protein sequence ID" value="EAK0453034.1"/>
    <property type="molecule type" value="Genomic_DNA"/>
</dbReference>
<dbReference type="PROSITE" id="PS51257">
    <property type="entry name" value="PROKAR_LIPOPROTEIN"/>
    <property type="match status" value="1"/>
</dbReference>
<dbReference type="PANTHER" id="PTHR34606:SF15">
    <property type="entry name" value="BON DOMAIN-CONTAINING PROTEIN"/>
    <property type="match status" value="1"/>
</dbReference>
<dbReference type="EMBL" id="AABQDW010000002">
    <property type="protein sequence ID" value="EAI5407507.1"/>
    <property type="molecule type" value="Genomic_DNA"/>
</dbReference>
<feature type="domain" description="BON" evidence="2">
    <location>
        <begin position="47"/>
        <end position="115"/>
    </location>
</feature>
<dbReference type="SMART" id="SM00749">
    <property type="entry name" value="BON"/>
    <property type="match status" value="2"/>
</dbReference>